<sequence>MKNKDVLISGASIAGPMLAHWLVRHGFRPVVVERADRPREGGYPIDVRGPAVRIAERMGVLPELKAAAVRMSRMEFVDGRGRRTAGVDVGALRRLVAGRDIELPRGDLVSILYRRIRDDVEYVFGDSISAMTDDGDGVAVTFDSGAERRFGLVAGADGLHSAVRGLAFGPEERYAHHLGYYVAAADVPADRSVPGDHVVMHNSPGRMTAVYTYLGRATAMFVFTAPALRLDHRDTDGQKEALRRAFAGGGWRIAELLDRVTSAPDFYFDTVSQIRMPGWSAGRAVLVGDAAHCPALLSGQGTTLAMAGAYVLARELAAAGGDHRVAFARYERAHRPLVTRNQRKAGTGARTLIPATPAAIRWRDRGVRLLSVPAALGRLLPA</sequence>
<dbReference type="SUPFAM" id="SSF51905">
    <property type="entry name" value="FAD/NAD(P)-binding domain"/>
    <property type="match status" value="1"/>
</dbReference>
<dbReference type="Pfam" id="PF01494">
    <property type="entry name" value="FAD_binding_3"/>
    <property type="match status" value="1"/>
</dbReference>
<comment type="caution">
    <text evidence="2">The sequence shown here is derived from an EMBL/GenBank/DDBJ whole genome shotgun (WGS) entry which is preliminary data.</text>
</comment>
<evidence type="ECO:0000313" key="2">
    <source>
        <dbReference type="EMBL" id="MBB5130334.1"/>
    </source>
</evidence>
<dbReference type="PANTHER" id="PTHR46865">
    <property type="entry name" value="OXIDOREDUCTASE-RELATED"/>
    <property type="match status" value="1"/>
</dbReference>
<dbReference type="Gene3D" id="3.30.9.10">
    <property type="entry name" value="D-Amino Acid Oxidase, subunit A, domain 2"/>
    <property type="match status" value="1"/>
</dbReference>
<dbReference type="GO" id="GO:0071949">
    <property type="term" value="F:FAD binding"/>
    <property type="evidence" value="ECO:0007669"/>
    <property type="project" value="InterPro"/>
</dbReference>
<dbReference type="EMBL" id="JACHGN010000001">
    <property type="protein sequence ID" value="MBB5130334.1"/>
    <property type="molecule type" value="Genomic_DNA"/>
</dbReference>
<dbReference type="PRINTS" id="PR00420">
    <property type="entry name" value="RNGMNOXGNASE"/>
</dbReference>
<dbReference type="Gene3D" id="3.50.50.60">
    <property type="entry name" value="FAD/NAD(P)-binding domain"/>
    <property type="match status" value="1"/>
</dbReference>
<dbReference type="InterPro" id="IPR051704">
    <property type="entry name" value="FAD_aromatic-hydroxylase"/>
</dbReference>
<name>A0A840NP91_9ACTN</name>
<protein>
    <submittedName>
        <fullName evidence="2">2-polyprenyl-6-methoxyphenol hydroxylase-like FAD-dependent oxidoreductase</fullName>
    </submittedName>
</protein>
<proteinExistence type="predicted"/>
<dbReference type="Proteomes" id="UP000578449">
    <property type="component" value="Unassembled WGS sequence"/>
</dbReference>
<reference evidence="2 3" key="1">
    <citation type="submission" date="2020-08" db="EMBL/GenBank/DDBJ databases">
        <title>Genomic Encyclopedia of Type Strains, Phase IV (KMG-IV): sequencing the most valuable type-strain genomes for metagenomic binning, comparative biology and taxonomic classification.</title>
        <authorList>
            <person name="Goeker M."/>
        </authorList>
    </citation>
    <scope>NUCLEOTIDE SEQUENCE [LARGE SCALE GENOMIC DNA]</scope>
    <source>
        <strain evidence="2 3">DSM 45615</strain>
    </source>
</reference>
<dbReference type="PANTHER" id="PTHR46865:SF2">
    <property type="entry name" value="MONOOXYGENASE"/>
    <property type="match status" value="1"/>
</dbReference>
<dbReference type="RefSeq" id="WP_185047246.1">
    <property type="nucleotide sequence ID" value="NZ_BAABIX010000072.1"/>
</dbReference>
<keyword evidence="3" id="KW-1185">Reference proteome</keyword>
<accession>A0A840NP91</accession>
<evidence type="ECO:0000259" key="1">
    <source>
        <dbReference type="Pfam" id="PF01494"/>
    </source>
</evidence>
<dbReference type="AlphaFoldDB" id="A0A840NP91"/>
<feature type="domain" description="FAD-binding" evidence="1">
    <location>
        <begin position="5"/>
        <end position="321"/>
    </location>
</feature>
<evidence type="ECO:0000313" key="3">
    <source>
        <dbReference type="Proteomes" id="UP000578449"/>
    </source>
</evidence>
<dbReference type="InterPro" id="IPR002938">
    <property type="entry name" value="FAD-bd"/>
</dbReference>
<gene>
    <name evidence="2" type="ORF">HNP84_000022</name>
</gene>
<dbReference type="InterPro" id="IPR036188">
    <property type="entry name" value="FAD/NAD-bd_sf"/>
</dbReference>
<organism evidence="2 3">
    <name type="scientific">Thermocatellispora tengchongensis</name>
    <dbReference type="NCBI Taxonomy" id="1073253"/>
    <lineage>
        <taxon>Bacteria</taxon>
        <taxon>Bacillati</taxon>
        <taxon>Actinomycetota</taxon>
        <taxon>Actinomycetes</taxon>
        <taxon>Streptosporangiales</taxon>
        <taxon>Streptosporangiaceae</taxon>
        <taxon>Thermocatellispora</taxon>
    </lineage>
</organism>